<dbReference type="EMBL" id="MK522038">
    <property type="protein sequence ID" value="QOR60550.1"/>
    <property type="molecule type" value="Genomic_DNA"/>
</dbReference>
<protein>
    <submittedName>
        <fullName evidence="2">Uncharacterized protein</fullName>
    </submittedName>
</protein>
<sequence length="250" mass="27597">MVSGGSLFFASKKKDEPTASPSDASPSDASPSDASPSDPSPSDASPSDPSPPAVSKQYAVLPNETTSVFHEGNKMWSLSGLDVTCRQSKKYPNVLSQFHLKRTASGFGSTGVSQNNIKYDYKCLAGVEKEHNITGFDIGAKYTNCDTHGDGNTIYLDRHHVDCGKSPIIEFRGNRCMSTDKYRYKYRCGNHKSESCRDVSTNFNDEGGGQVVYLDRHDVKCKEGEEYISKFKLSRNGQGKYRYDYTCCKP</sequence>
<organism evidence="2">
    <name type="scientific">Bathycoccus sp. RCC716 virus 2</name>
    <dbReference type="NCBI Taxonomy" id="2530039"/>
    <lineage>
        <taxon>Viruses</taxon>
        <taxon>Varidnaviria</taxon>
        <taxon>Bamfordvirae</taxon>
        <taxon>Nucleocytoviricota</taxon>
        <taxon>Megaviricetes</taxon>
        <taxon>Algavirales</taxon>
        <taxon>Phycodnaviridae</taxon>
        <taxon>Prasinovirus</taxon>
    </lineage>
</organism>
<evidence type="ECO:0000313" key="2">
    <source>
        <dbReference type="EMBL" id="QOR60550.1"/>
    </source>
</evidence>
<feature type="compositionally biased region" description="Low complexity" evidence="1">
    <location>
        <begin position="19"/>
        <end position="47"/>
    </location>
</feature>
<feature type="region of interest" description="Disordered" evidence="1">
    <location>
        <begin position="1"/>
        <end position="55"/>
    </location>
</feature>
<reference evidence="2" key="1">
    <citation type="submission" date="2019-02" db="EMBL/GenBank/DDBJ databases">
        <authorList>
            <person name="Bachy C."/>
            <person name="Yung C.-M."/>
            <person name="Roux S."/>
            <person name="Sullivan M.B."/>
            <person name="Worden A.Z."/>
        </authorList>
    </citation>
    <scope>NUCLEOTIDE SEQUENCE</scope>
    <source>
        <strain evidence="2">BII-V2</strain>
    </source>
</reference>
<name>A0A7S6NZC8_9PHYC</name>
<evidence type="ECO:0000256" key="1">
    <source>
        <dbReference type="SAM" id="MobiDB-lite"/>
    </source>
</evidence>
<accession>A0A7S6NZC8</accession>
<proteinExistence type="predicted"/>